<evidence type="ECO:0000256" key="5">
    <source>
        <dbReference type="ARBA" id="ARBA00022801"/>
    </source>
</evidence>
<dbReference type="SUPFAM" id="SSF56672">
    <property type="entry name" value="DNA/RNA polymerases"/>
    <property type="match status" value="1"/>
</dbReference>
<dbReference type="InterPro" id="IPR043502">
    <property type="entry name" value="DNA/RNA_pol_sf"/>
</dbReference>
<keyword evidence="1" id="KW-0808">Transferase</keyword>
<dbReference type="GO" id="GO:0003964">
    <property type="term" value="F:RNA-directed DNA polymerase activity"/>
    <property type="evidence" value="ECO:0007669"/>
    <property type="project" value="UniProtKB-KW"/>
</dbReference>
<keyword evidence="2" id="KW-0548">Nucleotidyltransferase</keyword>
<feature type="compositionally biased region" description="Basic and acidic residues" evidence="7">
    <location>
        <begin position="105"/>
        <end position="123"/>
    </location>
</feature>
<reference evidence="9" key="1">
    <citation type="journal article" date="2019" name="Sci. Rep.">
        <title>Draft genome of Tanacetum cinerariifolium, the natural source of mosquito coil.</title>
        <authorList>
            <person name="Yamashiro T."/>
            <person name="Shiraishi A."/>
            <person name="Satake H."/>
            <person name="Nakayama K."/>
        </authorList>
    </citation>
    <scope>NUCLEOTIDE SEQUENCE</scope>
</reference>
<sequence length="1196" mass="135908">MALVTTVTKPTINPAEANSTPRVNIQEFCEEHYEDILPIIMEKVRHDRRKDVLTRLDFGEGPRERSAFDRLSNTYSPSTTKSLPQRTDSRDSPRGRGHTRTLSALRDDRHRDREYLRGTRESYGDSFSHSYRDEGHHRHMKRKRDKSLPSRAARVWFDELPPESIDGYKDLRAAFLAYFMQQKKYVKDPVEIHNIKQRDGETIEDFMECFKIETGRMKGDPECMRISRFMHGVNNPELTKRLNEHVPKTMEEMMITTTAFIRGEAAAASKKKDECIQLKKQIEELVRAGKLSHLIKEIKQGRDQAKIGKKETAAKDKPAAIYMVQSWQRTVKQKVTQSFERVREIAFPQLVASNGTEGPLVIEAEMGGHVIHRMYIDGGSSMEILYEHCFNRLRPEIKSHMVPATTSLTGFSVPSTVHGILKFPVEGGIATIRSTILIPTECTSVTTSVTPREERTRSANFTVALHPDFPDQEVVIGGSLSDKGRTKLCSVLKKNLDIFLWQPSDMSGVPRSVAEHRHNIREGYTPVRQKKRGQAPERAKAIQVEVQKLVDAEIMREVYYHDWLSNPVMVKKHDGSWRMCVDFTDLNRACPQNCYPLPEIDWKVESLCGYPFKCFLDAYKGYHQIQLAEVDEEKMAFHTGQGVYCYTKMPFGLKNAGATYQRLMGKAFKSQVGRNIEVYVDDLVVKSYTEAEVVRDIEETFRTLRKVNTKLNPKKCSFGLAEGVFLGYVITPEGIKPCPNKTAAVLQLPSPQIVKEVQSLNGKLASLNRGTTQTPIYFISRALQGPELNYSPMEKLVLSLGFAAKRLRRYFQAHPITVITDQPIKQFAASNNEVEYEALVAGLRIATQMGVKNIQVNVDSKLVANQVLGTYVAKEDNMIKYLEIVKGLVSGFTTFSISQVPRSKNKQADALSKIASTSFTHLSKQVLVEVLENKFIKEKEVAAVIEEDGPTWMTQLVDYLKEGVLPGDNKEARKLRLKARQYELMEGVLYRRSFLTTWLRCVGPLQADYVMREIHEGSCSMHAGPRSVVAKAIRLGYYWPTMHQDAHDMIWKCNDCQIHRPVTRHPQKSLTSITAPWPFYKWGIDIAGPFSEGPGKVKFLIVAMDYFTKWIEAKAVATITDGQVKKFVWDNIVCRFGIPGEIISNNGKQLADNPFKDWCDKLNITQRFASVKHPQSNGLVERANQSLGEGIKARFS</sequence>
<organism evidence="9">
    <name type="scientific">Tanacetum cinerariifolium</name>
    <name type="common">Dalmatian daisy</name>
    <name type="synonym">Chrysanthemum cinerariifolium</name>
    <dbReference type="NCBI Taxonomy" id="118510"/>
    <lineage>
        <taxon>Eukaryota</taxon>
        <taxon>Viridiplantae</taxon>
        <taxon>Streptophyta</taxon>
        <taxon>Embryophyta</taxon>
        <taxon>Tracheophyta</taxon>
        <taxon>Spermatophyta</taxon>
        <taxon>Magnoliopsida</taxon>
        <taxon>eudicotyledons</taxon>
        <taxon>Gunneridae</taxon>
        <taxon>Pentapetalae</taxon>
        <taxon>asterids</taxon>
        <taxon>campanulids</taxon>
        <taxon>Asterales</taxon>
        <taxon>Asteraceae</taxon>
        <taxon>Asteroideae</taxon>
        <taxon>Anthemideae</taxon>
        <taxon>Anthemidinae</taxon>
        <taxon>Tanacetum</taxon>
    </lineage>
</organism>
<keyword evidence="3" id="KW-0540">Nuclease</keyword>
<keyword evidence="4" id="KW-0255">Endonuclease</keyword>
<keyword evidence="5" id="KW-0378">Hydrolase</keyword>
<feature type="region of interest" description="Disordered" evidence="7">
    <location>
        <begin position="63"/>
        <end position="145"/>
    </location>
</feature>
<dbReference type="InterPro" id="IPR005162">
    <property type="entry name" value="Retrotrans_gag_dom"/>
</dbReference>
<dbReference type="InterPro" id="IPR041373">
    <property type="entry name" value="RT_RNaseH"/>
</dbReference>
<keyword evidence="6 9" id="KW-0695">RNA-directed DNA polymerase</keyword>
<dbReference type="Gene3D" id="3.30.70.270">
    <property type="match status" value="1"/>
</dbReference>
<dbReference type="PANTHER" id="PTHR37984">
    <property type="entry name" value="PROTEIN CBG26694"/>
    <property type="match status" value="1"/>
</dbReference>
<evidence type="ECO:0000313" key="9">
    <source>
        <dbReference type="EMBL" id="GEU39407.1"/>
    </source>
</evidence>
<dbReference type="InterPro" id="IPR001584">
    <property type="entry name" value="Integrase_cat-core"/>
</dbReference>
<dbReference type="Pfam" id="PF17921">
    <property type="entry name" value="Integrase_H2C2"/>
    <property type="match status" value="1"/>
</dbReference>
<dbReference type="Pfam" id="PF17917">
    <property type="entry name" value="RT_RNaseH"/>
    <property type="match status" value="1"/>
</dbReference>
<dbReference type="InterPro" id="IPR002156">
    <property type="entry name" value="RNaseH_domain"/>
</dbReference>
<dbReference type="Gene3D" id="3.10.10.10">
    <property type="entry name" value="HIV Type 1 Reverse Transcriptase, subunit A, domain 1"/>
    <property type="match status" value="1"/>
</dbReference>
<evidence type="ECO:0000259" key="8">
    <source>
        <dbReference type="PROSITE" id="PS50994"/>
    </source>
</evidence>
<dbReference type="InterPro" id="IPR012337">
    <property type="entry name" value="RNaseH-like_sf"/>
</dbReference>
<dbReference type="GO" id="GO:0015074">
    <property type="term" value="P:DNA integration"/>
    <property type="evidence" value="ECO:0007669"/>
    <property type="project" value="InterPro"/>
</dbReference>
<dbReference type="CDD" id="cd01647">
    <property type="entry name" value="RT_LTR"/>
    <property type="match status" value="1"/>
</dbReference>
<dbReference type="InterPro" id="IPR041588">
    <property type="entry name" value="Integrase_H2C2"/>
</dbReference>
<dbReference type="Gene3D" id="1.10.340.70">
    <property type="match status" value="1"/>
</dbReference>
<evidence type="ECO:0000256" key="6">
    <source>
        <dbReference type="ARBA" id="ARBA00022918"/>
    </source>
</evidence>
<comment type="caution">
    <text evidence="9">The sequence shown here is derived from an EMBL/GenBank/DDBJ whole genome shotgun (WGS) entry which is preliminary data.</text>
</comment>
<protein>
    <submittedName>
        <fullName evidence="9">Reverse transcriptase domain-containing protein</fullName>
    </submittedName>
</protein>
<feature type="domain" description="Integrase catalytic" evidence="8">
    <location>
        <begin position="1072"/>
        <end position="1196"/>
    </location>
</feature>
<dbReference type="SUPFAM" id="SSF53098">
    <property type="entry name" value="Ribonuclease H-like"/>
    <property type="match status" value="2"/>
</dbReference>
<dbReference type="InterPro" id="IPR043128">
    <property type="entry name" value="Rev_trsase/Diguanyl_cyclase"/>
</dbReference>
<dbReference type="Pfam" id="PF13456">
    <property type="entry name" value="RVT_3"/>
    <property type="match status" value="1"/>
</dbReference>
<evidence type="ECO:0000256" key="1">
    <source>
        <dbReference type="ARBA" id="ARBA00022679"/>
    </source>
</evidence>
<feature type="compositionally biased region" description="Polar residues" evidence="7">
    <location>
        <begin position="71"/>
        <end position="86"/>
    </location>
</feature>
<dbReference type="Pfam" id="PF03732">
    <property type="entry name" value="Retrotrans_gag"/>
    <property type="match status" value="1"/>
</dbReference>
<accession>A0A6L2JS91</accession>
<dbReference type="InterPro" id="IPR050951">
    <property type="entry name" value="Retrovirus_Pol_polyprotein"/>
</dbReference>
<dbReference type="InterPro" id="IPR036397">
    <property type="entry name" value="RNaseH_sf"/>
</dbReference>
<dbReference type="Gene3D" id="3.30.420.10">
    <property type="entry name" value="Ribonuclease H-like superfamily/Ribonuclease H"/>
    <property type="match status" value="2"/>
</dbReference>
<dbReference type="GO" id="GO:0003676">
    <property type="term" value="F:nucleic acid binding"/>
    <property type="evidence" value="ECO:0007669"/>
    <property type="project" value="InterPro"/>
</dbReference>
<dbReference type="CDD" id="cd09279">
    <property type="entry name" value="RNase_HI_like"/>
    <property type="match status" value="1"/>
</dbReference>
<dbReference type="PROSITE" id="PS50994">
    <property type="entry name" value="INTEGRASE"/>
    <property type="match status" value="1"/>
</dbReference>
<dbReference type="InterPro" id="IPR000477">
    <property type="entry name" value="RT_dom"/>
</dbReference>
<evidence type="ECO:0000256" key="4">
    <source>
        <dbReference type="ARBA" id="ARBA00022759"/>
    </source>
</evidence>
<name>A0A6L2JS91_TANCI</name>
<dbReference type="Pfam" id="PF00078">
    <property type="entry name" value="RVT_1"/>
    <property type="match status" value="1"/>
</dbReference>
<dbReference type="Pfam" id="PF00665">
    <property type="entry name" value="rve"/>
    <property type="match status" value="1"/>
</dbReference>
<dbReference type="PANTHER" id="PTHR37984:SF5">
    <property type="entry name" value="PROTEIN NYNRIN-LIKE"/>
    <property type="match status" value="1"/>
</dbReference>
<gene>
    <name evidence="9" type="ORF">Tci_011385</name>
</gene>
<evidence type="ECO:0000256" key="2">
    <source>
        <dbReference type="ARBA" id="ARBA00022695"/>
    </source>
</evidence>
<evidence type="ECO:0000256" key="3">
    <source>
        <dbReference type="ARBA" id="ARBA00022722"/>
    </source>
</evidence>
<proteinExistence type="predicted"/>
<dbReference type="EMBL" id="BKCJ010001169">
    <property type="protein sequence ID" value="GEU39407.1"/>
    <property type="molecule type" value="Genomic_DNA"/>
</dbReference>
<dbReference type="GO" id="GO:0004523">
    <property type="term" value="F:RNA-DNA hybrid ribonuclease activity"/>
    <property type="evidence" value="ECO:0007669"/>
    <property type="project" value="InterPro"/>
</dbReference>
<dbReference type="AlphaFoldDB" id="A0A6L2JS91"/>
<evidence type="ECO:0000256" key="7">
    <source>
        <dbReference type="SAM" id="MobiDB-lite"/>
    </source>
</evidence>